<dbReference type="GO" id="GO:0005975">
    <property type="term" value="P:carbohydrate metabolic process"/>
    <property type="evidence" value="ECO:0007669"/>
    <property type="project" value="InterPro"/>
</dbReference>
<feature type="non-terminal residue" evidence="2">
    <location>
        <position position="139"/>
    </location>
</feature>
<dbReference type="Pfam" id="PF08532">
    <property type="entry name" value="Glyco_hydro_42M"/>
    <property type="match status" value="1"/>
</dbReference>
<proteinExistence type="predicted"/>
<feature type="non-terminal residue" evidence="2">
    <location>
        <position position="1"/>
    </location>
</feature>
<accession>A0A060CII3</accession>
<name>A0A060CII3_9BACL</name>
<dbReference type="GO" id="GO:0004565">
    <property type="term" value="F:beta-galactosidase activity"/>
    <property type="evidence" value="ECO:0007669"/>
    <property type="project" value="InterPro"/>
</dbReference>
<dbReference type="InterPro" id="IPR003476">
    <property type="entry name" value="Glyco_hydro_42"/>
</dbReference>
<feature type="domain" description="Beta-galactosidase trimerisation" evidence="1">
    <location>
        <begin position="1"/>
        <end position="138"/>
    </location>
</feature>
<dbReference type="PANTHER" id="PTHR36447:SF1">
    <property type="entry name" value="BETA-GALACTOSIDASE GANA"/>
    <property type="match status" value="1"/>
</dbReference>
<dbReference type="PANTHER" id="PTHR36447">
    <property type="entry name" value="BETA-GALACTOSIDASE GANA"/>
    <property type="match status" value="1"/>
</dbReference>
<evidence type="ECO:0000313" key="2">
    <source>
        <dbReference type="EMBL" id="AIA92865.1"/>
    </source>
</evidence>
<dbReference type="EMBL" id="KF125537">
    <property type="protein sequence ID" value="AIA92865.1"/>
    <property type="molecule type" value="Genomic_DNA"/>
</dbReference>
<organism evidence="2">
    <name type="scientific">uncultured Paenibacillus sp</name>
    <dbReference type="NCBI Taxonomy" id="227322"/>
    <lineage>
        <taxon>Bacteria</taxon>
        <taxon>Bacillati</taxon>
        <taxon>Bacillota</taxon>
        <taxon>Bacilli</taxon>
        <taxon>Bacillales</taxon>
        <taxon>Paenibacillaceae</taxon>
        <taxon>Paenibacillus</taxon>
        <taxon>environmental samples</taxon>
    </lineage>
</organism>
<dbReference type="SUPFAM" id="SSF52317">
    <property type="entry name" value="Class I glutamine amidotransferase-like"/>
    <property type="match status" value="1"/>
</dbReference>
<dbReference type="AlphaFoldDB" id="A0A060CII3"/>
<dbReference type="InterPro" id="IPR029062">
    <property type="entry name" value="Class_I_gatase-like"/>
</dbReference>
<dbReference type="InterPro" id="IPR013738">
    <property type="entry name" value="Beta_galactosidase_Trimer"/>
</dbReference>
<protein>
    <submittedName>
        <fullName evidence="2">Glyco_hydro_42M</fullName>
    </submittedName>
</protein>
<dbReference type="Gene3D" id="3.40.50.880">
    <property type="match status" value="1"/>
</dbReference>
<reference evidence="2" key="1">
    <citation type="journal article" date="2013" name="Environ. Microbiol.">
        <title>Seasonally variable intestinal metagenomes of the red palm weevil (Rhynchophorus ferrugineus).</title>
        <authorList>
            <person name="Jia S."/>
            <person name="Zhang X."/>
            <person name="Zhang G."/>
            <person name="Yin A."/>
            <person name="Zhang S."/>
            <person name="Li F."/>
            <person name="Wang L."/>
            <person name="Zhao D."/>
            <person name="Yun Q."/>
            <person name="Tala"/>
            <person name="Wang J."/>
            <person name="Sun G."/>
            <person name="Baabdullah M."/>
            <person name="Yu X."/>
            <person name="Hu S."/>
            <person name="Al-Mssallem I.S."/>
            <person name="Yu J."/>
        </authorList>
    </citation>
    <scope>NUCLEOTIDE SEQUENCE</scope>
</reference>
<sequence length="139" mass="15643">YEPTVASHYLAFWRMGIPVEFVCEEDDLSGYKLLVVPMLYLHRAGIAEKLRRFVSGGGTLVGTYWSGLTDENDLCFEGPTPGEGLTDVYGLRTEEIDALRDCDRNHMIWNGKTYELRELCELVRPAAENGAQVLACYSD</sequence>
<dbReference type="CDD" id="cd03143">
    <property type="entry name" value="A4_beta-galactosidase_middle_domain"/>
    <property type="match status" value="1"/>
</dbReference>
<evidence type="ECO:0000259" key="1">
    <source>
        <dbReference type="Pfam" id="PF08532"/>
    </source>
</evidence>